<sequence length="145" mass="16361">MSNKWDVIKTNKGIVIRGDDVTILIDPQGIPEDAIDIDFVILTSRDNYNEKVVEEVLSQSGAALITPFNVRRNIMKKYYVDIVDQIKGLTDDVWVYARNRELALFLYDEGGPLVVTNSIPNDEIDELSNAVYGLKTSKIIRGKTK</sequence>
<evidence type="ECO:0000313" key="2">
    <source>
        <dbReference type="Proteomes" id="UP000060778"/>
    </source>
</evidence>
<dbReference type="EMBL" id="CP006867">
    <property type="protein sequence ID" value="ALU12495.1"/>
    <property type="molecule type" value="Genomic_DNA"/>
</dbReference>
<name>A0A0U3FQ95_9CREN</name>
<gene>
    <name evidence="1" type="ORF">EYM_04485</name>
</gene>
<dbReference type="GeneID" id="30680288"/>
<dbReference type="STRING" id="940295.EYM_04485"/>
<organism evidence="1 2">
    <name type="scientific">Ignicoccus islandicus DSM 13165</name>
    <dbReference type="NCBI Taxonomy" id="940295"/>
    <lineage>
        <taxon>Archaea</taxon>
        <taxon>Thermoproteota</taxon>
        <taxon>Thermoprotei</taxon>
        <taxon>Desulfurococcales</taxon>
        <taxon>Desulfurococcaceae</taxon>
        <taxon>Ignicoccus</taxon>
    </lineage>
</organism>
<dbReference type="Proteomes" id="UP000060778">
    <property type="component" value="Chromosome"/>
</dbReference>
<evidence type="ECO:0000313" key="1">
    <source>
        <dbReference type="EMBL" id="ALU12495.1"/>
    </source>
</evidence>
<dbReference type="OrthoDB" id="386031at2157"/>
<dbReference type="AlphaFoldDB" id="A0A0U3FQ95"/>
<keyword evidence="2" id="KW-1185">Reference proteome</keyword>
<dbReference type="RefSeq" id="WP_075049840.1">
    <property type="nucleotide sequence ID" value="NZ_CP006867.1"/>
</dbReference>
<reference evidence="1 2" key="1">
    <citation type="submission" date="2013-11" db="EMBL/GenBank/DDBJ databases">
        <title>Comparative genomics of Ignicoccus.</title>
        <authorList>
            <person name="Podar M."/>
        </authorList>
    </citation>
    <scope>NUCLEOTIDE SEQUENCE [LARGE SCALE GENOMIC DNA]</scope>
    <source>
        <strain evidence="1 2">DSM 13165</strain>
    </source>
</reference>
<protein>
    <submittedName>
        <fullName evidence="1">Uncharacterized protein</fullName>
    </submittedName>
</protein>
<accession>A0A0U3FQ95</accession>
<proteinExistence type="predicted"/>
<dbReference type="KEGG" id="iis:EYM_04485"/>